<gene>
    <name evidence="7" type="ORF">MCHLO_10764</name>
</gene>
<reference evidence="7" key="1">
    <citation type="submission" date="2014-09" db="EMBL/GenBank/DDBJ databases">
        <title>Genome sequence of the luminous mushroom Mycena chlorophos for searching fungal bioluminescence genes.</title>
        <authorList>
            <person name="Tanaka Y."/>
            <person name="Kasuga D."/>
            <person name="Oba Y."/>
            <person name="Hase S."/>
            <person name="Sato K."/>
            <person name="Oba Y."/>
            <person name="Sakakibara Y."/>
        </authorList>
    </citation>
    <scope>NUCLEOTIDE SEQUENCE</scope>
</reference>
<feature type="transmembrane region" description="Helical" evidence="6">
    <location>
        <begin position="128"/>
        <end position="154"/>
    </location>
</feature>
<organism evidence="7 8">
    <name type="scientific">Mycena chlorophos</name>
    <name type="common">Agaric fungus</name>
    <name type="synonym">Agaricus chlorophos</name>
    <dbReference type="NCBI Taxonomy" id="658473"/>
    <lineage>
        <taxon>Eukaryota</taxon>
        <taxon>Fungi</taxon>
        <taxon>Dikarya</taxon>
        <taxon>Basidiomycota</taxon>
        <taxon>Agaricomycotina</taxon>
        <taxon>Agaricomycetes</taxon>
        <taxon>Agaricomycetidae</taxon>
        <taxon>Agaricales</taxon>
        <taxon>Marasmiineae</taxon>
        <taxon>Mycenaceae</taxon>
        <taxon>Mycena</taxon>
    </lineage>
</organism>
<feature type="transmembrane region" description="Helical" evidence="6">
    <location>
        <begin position="432"/>
        <end position="453"/>
    </location>
</feature>
<evidence type="ECO:0000256" key="5">
    <source>
        <dbReference type="SAM" id="MobiDB-lite"/>
    </source>
</evidence>
<dbReference type="InterPro" id="IPR036259">
    <property type="entry name" value="MFS_trans_sf"/>
</dbReference>
<keyword evidence="4 6" id="KW-0472">Membrane</keyword>
<feature type="transmembrane region" description="Helical" evidence="6">
    <location>
        <begin position="254"/>
        <end position="272"/>
    </location>
</feature>
<dbReference type="PANTHER" id="PTHR23294:SF59">
    <property type="entry name" value="UNC93-LIKE PROTEIN C922.05C"/>
    <property type="match status" value="1"/>
</dbReference>
<dbReference type="Pfam" id="PF05978">
    <property type="entry name" value="UNC-93"/>
    <property type="match status" value="1"/>
</dbReference>
<feature type="transmembrane region" description="Helical" evidence="6">
    <location>
        <begin position="321"/>
        <end position="342"/>
    </location>
</feature>
<evidence type="ECO:0000256" key="1">
    <source>
        <dbReference type="ARBA" id="ARBA00004141"/>
    </source>
</evidence>
<feature type="transmembrane region" description="Helical" evidence="6">
    <location>
        <begin position="370"/>
        <end position="389"/>
    </location>
</feature>
<feature type="transmembrane region" description="Helical" evidence="6">
    <location>
        <begin position="105"/>
        <end position="122"/>
    </location>
</feature>
<keyword evidence="8" id="KW-1185">Reference proteome</keyword>
<keyword evidence="2 6" id="KW-0812">Transmembrane</keyword>
<keyword evidence="3 6" id="KW-1133">Transmembrane helix</keyword>
<feature type="transmembrane region" description="Helical" evidence="6">
    <location>
        <begin position="292"/>
        <end position="309"/>
    </location>
</feature>
<accession>A0ABQ0LRU9</accession>
<evidence type="ECO:0000256" key="6">
    <source>
        <dbReference type="SAM" id="Phobius"/>
    </source>
</evidence>
<protein>
    <recommendedName>
        <fullName evidence="9">MFS general substrate transporter</fullName>
    </recommendedName>
</protein>
<dbReference type="InterPro" id="IPR051617">
    <property type="entry name" value="UNC-93-like_regulator"/>
</dbReference>
<proteinExistence type="predicted"/>
<dbReference type="Proteomes" id="UP000815677">
    <property type="component" value="Unassembled WGS sequence"/>
</dbReference>
<dbReference type="SUPFAM" id="SSF103473">
    <property type="entry name" value="MFS general substrate transporter"/>
    <property type="match status" value="1"/>
</dbReference>
<evidence type="ECO:0000256" key="2">
    <source>
        <dbReference type="ARBA" id="ARBA00022692"/>
    </source>
</evidence>
<dbReference type="InterPro" id="IPR010291">
    <property type="entry name" value="Ion_channel_UNC-93"/>
</dbReference>
<feature type="transmembrane region" description="Helical" evidence="6">
    <location>
        <begin position="38"/>
        <end position="57"/>
    </location>
</feature>
<dbReference type="EMBL" id="DF848493">
    <property type="protein sequence ID" value="GAT53855.1"/>
    <property type="molecule type" value="Genomic_DNA"/>
</dbReference>
<evidence type="ECO:0008006" key="9">
    <source>
        <dbReference type="Google" id="ProtNLM"/>
    </source>
</evidence>
<feature type="transmembrane region" description="Helical" evidence="6">
    <location>
        <begin position="166"/>
        <end position="186"/>
    </location>
</feature>
<sequence length="492" mass="53869">MSDVGEKGYTTSDDGSGSLPAETYERPKGFRGIYEHPVTQVAMVGFVCFMCPGLFNALSGMGGGGQVDAKDADNGNVALYSTFSVMSFFSGTINNKIGALRTLQIGTLGYSLYIGSLLALNIHPGAGAFTVAAGAVLGVCAGLLWTAQGSLMLAYPTEGDKAKFIAIFWAIFNLGGVLGSAIGFGLNFHNTAGNVTNGTYTGFLVLTLIGACIPFFMTSPKKVIRTDGTRLTIHANPSWKVELMGLYIALKTDPMILLLFPMFFASNWFYAWQFNDFNGALFNIRTRSLNSMVYWSAQVVGSLIMALVLDRKSLSRRTRAFVGWFIVLVMVFVVHGWALHYVREYDRNSPIVLDQSLRIDFSDKQYIGRVFLYIFFGLLDAMWQTTVYWMMGAMSNDPNKLAYFIGYYKAIQSAGSVGSWRADAVGVPMVNLFASEWALCAAGLLFALPMIYLRVRPTTGLDEEVLARMDDDGHIQPTEVVAAKLEDEKPVA</sequence>
<evidence type="ECO:0000313" key="8">
    <source>
        <dbReference type="Proteomes" id="UP000815677"/>
    </source>
</evidence>
<evidence type="ECO:0000313" key="7">
    <source>
        <dbReference type="EMBL" id="GAT53855.1"/>
    </source>
</evidence>
<dbReference type="PANTHER" id="PTHR23294">
    <property type="entry name" value="ET TRANSLATION PRODUCT-RELATED"/>
    <property type="match status" value="1"/>
</dbReference>
<evidence type="ECO:0000256" key="4">
    <source>
        <dbReference type="ARBA" id="ARBA00023136"/>
    </source>
</evidence>
<feature type="region of interest" description="Disordered" evidence="5">
    <location>
        <begin position="1"/>
        <end position="21"/>
    </location>
</feature>
<feature type="transmembrane region" description="Helical" evidence="6">
    <location>
        <begin position="198"/>
        <end position="217"/>
    </location>
</feature>
<comment type="subcellular location">
    <subcellularLocation>
        <location evidence="1">Membrane</location>
        <topology evidence="1">Multi-pass membrane protein</topology>
    </subcellularLocation>
</comment>
<dbReference type="Gene3D" id="1.20.1250.20">
    <property type="entry name" value="MFS general substrate transporter like domains"/>
    <property type="match status" value="1"/>
</dbReference>
<evidence type="ECO:0000256" key="3">
    <source>
        <dbReference type="ARBA" id="ARBA00022989"/>
    </source>
</evidence>
<name>A0ABQ0LRU9_MYCCL</name>